<sequence>MRESIVATGAALRGAELRQVKGRASRRPANAPQSAGYARKTWF</sequence>
<dbReference type="Proteomes" id="UP000185911">
    <property type="component" value="Unassembled WGS sequence"/>
</dbReference>
<comment type="caution">
    <text evidence="2">The sequence shown here is derived from an EMBL/GenBank/DDBJ whole genome shotgun (WGS) entry which is preliminary data.</text>
</comment>
<gene>
    <name evidence="2" type="ORF">BLL52_1370</name>
</gene>
<protein>
    <submittedName>
        <fullName evidence="2">Uncharacterized protein</fullName>
    </submittedName>
</protein>
<name>A0A1Q8YI14_9BURK</name>
<evidence type="ECO:0000313" key="3">
    <source>
        <dbReference type="Proteomes" id="UP000185911"/>
    </source>
</evidence>
<organism evidence="2 3">
    <name type="scientific">Rhodoferax antarcticus ANT.BR</name>
    <dbReference type="NCBI Taxonomy" id="1111071"/>
    <lineage>
        <taxon>Bacteria</taxon>
        <taxon>Pseudomonadati</taxon>
        <taxon>Pseudomonadota</taxon>
        <taxon>Betaproteobacteria</taxon>
        <taxon>Burkholderiales</taxon>
        <taxon>Comamonadaceae</taxon>
        <taxon>Rhodoferax</taxon>
    </lineage>
</organism>
<evidence type="ECO:0000256" key="1">
    <source>
        <dbReference type="SAM" id="MobiDB-lite"/>
    </source>
</evidence>
<reference evidence="2 3" key="1">
    <citation type="submission" date="2017-01" db="EMBL/GenBank/DDBJ databases">
        <title>Genome sequence of Rhodoferax antarcticus ANT.BR, a psychrophilic purple nonsulfur bacterium from an Antarctic microbial mat.</title>
        <authorList>
            <person name="Baker J."/>
            <person name="Riester C."/>
            <person name="Skinner B."/>
            <person name="Newell A."/>
            <person name="Swingley W."/>
            <person name="Madigan M."/>
            <person name="Jung D."/>
            <person name="Asao M."/>
            <person name="Chen M."/>
            <person name="Loughlin P."/>
            <person name="Pan H."/>
            <person name="Lin S."/>
            <person name="Li N."/>
            <person name="Shaw J."/>
            <person name="Prado M."/>
            <person name="Sherman C."/>
            <person name="Li X."/>
            <person name="Tang J."/>
            <person name="Blankenship R."/>
            <person name="Zhao T."/>
            <person name="Touchman J."/>
            <person name="Sattley M."/>
        </authorList>
    </citation>
    <scope>NUCLEOTIDE SEQUENCE [LARGE SCALE GENOMIC DNA]</scope>
    <source>
        <strain evidence="2 3">ANT.BR</strain>
    </source>
</reference>
<feature type="region of interest" description="Disordered" evidence="1">
    <location>
        <begin position="18"/>
        <end position="43"/>
    </location>
</feature>
<evidence type="ECO:0000313" key="2">
    <source>
        <dbReference type="EMBL" id="OLP07540.1"/>
    </source>
</evidence>
<accession>A0A1Q8YI14</accession>
<dbReference type="AlphaFoldDB" id="A0A1Q8YI14"/>
<dbReference type="EMBL" id="MSYM01000008">
    <property type="protein sequence ID" value="OLP07540.1"/>
    <property type="molecule type" value="Genomic_DNA"/>
</dbReference>
<keyword evidence="3" id="KW-1185">Reference proteome</keyword>
<proteinExistence type="predicted"/>